<reference evidence="1" key="1">
    <citation type="submission" date="2021-08" db="EMBL/GenBank/DDBJ databases">
        <title>Complete genome sequence of Pseudomonas phytophila.</title>
        <authorList>
            <person name="Weir B.S."/>
            <person name="Templeton M.D."/>
            <person name="Arshed S."/>
            <person name="Andersen M.T."/>
            <person name="Jayaraman J."/>
        </authorList>
    </citation>
    <scope>NUCLEOTIDE SEQUENCE</scope>
    <source>
        <strain evidence="1">ICMP 23753</strain>
    </source>
</reference>
<dbReference type="EMBL" id="CP081201">
    <property type="protein sequence ID" value="UXZ95867.1"/>
    <property type="molecule type" value="Genomic_DNA"/>
</dbReference>
<protein>
    <submittedName>
        <fullName evidence="1">Uncharacterized protein</fullName>
    </submittedName>
</protein>
<dbReference type="Proteomes" id="UP001063228">
    <property type="component" value="Chromosome"/>
</dbReference>
<keyword evidence="2" id="KW-1185">Reference proteome</keyword>
<gene>
    <name evidence="1" type="ORF">K3169_26785</name>
</gene>
<name>A0ABY6FDB0_9PSED</name>
<dbReference type="RefSeq" id="WP_263268977.1">
    <property type="nucleotide sequence ID" value="NZ_CP081201.1"/>
</dbReference>
<organism evidence="1 2">
    <name type="scientific">Pseudomonas phytophila</name>
    <dbReference type="NCBI Taxonomy" id="2867264"/>
    <lineage>
        <taxon>Bacteria</taxon>
        <taxon>Pseudomonadati</taxon>
        <taxon>Pseudomonadota</taxon>
        <taxon>Gammaproteobacteria</taxon>
        <taxon>Pseudomonadales</taxon>
        <taxon>Pseudomonadaceae</taxon>
        <taxon>Pseudomonas</taxon>
    </lineage>
</organism>
<evidence type="ECO:0000313" key="2">
    <source>
        <dbReference type="Proteomes" id="UP001063228"/>
    </source>
</evidence>
<evidence type="ECO:0000313" key="1">
    <source>
        <dbReference type="EMBL" id="UXZ95867.1"/>
    </source>
</evidence>
<sequence>MEWTTALSLAARIGKQSYDNRYTIQKYWTHVKAYLNLGATQIVVTGHAGVGKTLLTAQMHGRARELAFDLPLESLNVEVAAVSAGSWTKLVRVLPGQDGYRSKGAIESFQDNDQLEGAIHLVDFGYQAPRDSVLANALINTDGLTTIEKLRQRNLRLELEDLRVFLTDVRRMWSTHAKPKWVVIAVNKVDLFADEREAALAHYHPAGTSAFSRMLSDFQRDLGAQNIGVYVLQACAYEKDFEWNGEVRRSLLERQEQDKILLEFTRSVAAISTAHS</sequence>
<proteinExistence type="predicted"/>
<dbReference type="SUPFAM" id="SSF52540">
    <property type="entry name" value="P-loop containing nucleoside triphosphate hydrolases"/>
    <property type="match status" value="1"/>
</dbReference>
<accession>A0ABY6FDB0</accession>
<dbReference type="InterPro" id="IPR027417">
    <property type="entry name" value="P-loop_NTPase"/>
</dbReference>